<feature type="region of interest" description="Disordered" evidence="1">
    <location>
        <begin position="1"/>
        <end position="61"/>
    </location>
</feature>
<proteinExistence type="predicted"/>
<evidence type="ECO:0000256" key="1">
    <source>
        <dbReference type="SAM" id="MobiDB-lite"/>
    </source>
</evidence>
<accession>A0A6P0H693</accession>
<gene>
    <name evidence="3" type="ORF">G3R41_02250</name>
    <name evidence="2" type="ORF">GCU67_02250</name>
</gene>
<feature type="region of interest" description="Disordered" evidence="1">
    <location>
        <begin position="102"/>
        <end position="180"/>
    </location>
</feature>
<dbReference type="Proteomes" id="UP000471152">
    <property type="component" value="Unassembled WGS sequence"/>
</dbReference>
<name>A0A6P0H693_9ACTN</name>
<keyword evidence="4" id="KW-1185">Reference proteome</keyword>
<dbReference type="EMBL" id="JAAGWB010000007">
    <property type="protein sequence ID" value="NEN49764.1"/>
    <property type="molecule type" value="Genomic_DNA"/>
</dbReference>
<evidence type="ECO:0000313" key="2">
    <source>
        <dbReference type="EMBL" id="NEK92997.1"/>
    </source>
</evidence>
<evidence type="ECO:0000313" key="5">
    <source>
        <dbReference type="Proteomes" id="UP000471152"/>
    </source>
</evidence>
<reference evidence="3 5" key="2">
    <citation type="submission" date="2020-02" db="EMBL/GenBank/DDBJ databases">
        <title>The WGS of Modestobacter muralis DSM 100205.</title>
        <authorList>
            <person name="Jiang Z."/>
        </authorList>
    </citation>
    <scope>NUCLEOTIDE SEQUENCE [LARGE SCALE GENOMIC DNA]</scope>
    <source>
        <strain evidence="3 5">DSM 100205</strain>
    </source>
</reference>
<reference evidence="2 4" key="1">
    <citation type="submission" date="2020-01" db="EMBL/GenBank/DDBJ databases">
        <title>the WGS Modestobacter muralis CPCC 204518.</title>
        <authorList>
            <person name="Jiang Z."/>
        </authorList>
    </citation>
    <scope>NUCLEOTIDE SEQUENCE [LARGE SCALE GENOMIC DNA]</scope>
    <source>
        <strain evidence="2 4">DSM 100205</strain>
    </source>
</reference>
<evidence type="ECO:0000313" key="3">
    <source>
        <dbReference type="EMBL" id="NEN49764.1"/>
    </source>
</evidence>
<evidence type="ECO:0000313" key="4">
    <source>
        <dbReference type="Proteomes" id="UP000468828"/>
    </source>
</evidence>
<dbReference type="EMBL" id="JAAGWH010000007">
    <property type="protein sequence ID" value="NEK92997.1"/>
    <property type="molecule type" value="Genomic_DNA"/>
</dbReference>
<evidence type="ECO:0008006" key="6">
    <source>
        <dbReference type="Google" id="ProtNLM"/>
    </source>
</evidence>
<dbReference type="RefSeq" id="WP_163609460.1">
    <property type="nucleotide sequence ID" value="NZ_JAAGWB010000007.1"/>
</dbReference>
<sequence length="180" mass="18733">MTAPDPTDQAAIDQAARDGALNDAEFPDDERGLTGARDGVTGDVGPEGQTARDISYEDDGVPEIADDDIQTAALAEDPQFEPVPGERANASVDFGTTAFEQAEGESLSGRLEREVPDDAAAVRPAEDPDRAFAQLDQDEDTDALSDSGTNRTGDDVEAFADAPAGGEGPEESAVHVVQDS</sequence>
<organism evidence="3 5">
    <name type="scientific">Modestobacter muralis</name>
    <dbReference type="NCBI Taxonomy" id="1608614"/>
    <lineage>
        <taxon>Bacteria</taxon>
        <taxon>Bacillati</taxon>
        <taxon>Actinomycetota</taxon>
        <taxon>Actinomycetes</taxon>
        <taxon>Geodermatophilales</taxon>
        <taxon>Geodermatophilaceae</taxon>
        <taxon>Modestobacter</taxon>
    </lineage>
</organism>
<comment type="caution">
    <text evidence="3">The sequence shown here is derived from an EMBL/GenBank/DDBJ whole genome shotgun (WGS) entry which is preliminary data.</text>
</comment>
<dbReference type="AlphaFoldDB" id="A0A6P0H693"/>
<protein>
    <recommendedName>
        <fullName evidence="6">DUF5709 domain-containing protein</fullName>
    </recommendedName>
</protein>
<dbReference type="Proteomes" id="UP000468828">
    <property type="component" value="Unassembled WGS sequence"/>
</dbReference>